<keyword evidence="2" id="KW-1185">Reference proteome</keyword>
<gene>
    <name evidence="1" type="ORF">CAL65_22590</name>
</gene>
<proteinExistence type="predicted"/>
<evidence type="ECO:0000313" key="1">
    <source>
        <dbReference type="EMBL" id="RFA31085.1"/>
    </source>
</evidence>
<dbReference type="EMBL" id="NFZW01000061">
    <property type="protein sequence ID" value="RFA31085.1"/>
    <property type="molecule type" value="Genomic_DNA"/>
</dbReference>
<comment type="caution">
    <text evidence="1">The sequence shown here is derived from an EMBL/GenBank/DDBJ whole genome shotgun (WGS) entry which is preliminary data.</text>
</comment>
<dbReference type="Proteomes" id="UP000256763">
    <property type="component" value="Unassembled WGS sequence"/>
</dbReference>
<reference evidence="2" key="1">
    <citation type="submission" date="2017-05" db="EMBL/GenBank/DDBJ databases">
        <authorList>
            <person name="Sharma S."/>
            <person name="Sidhu C."/>
            <person name="Pinnaka A.K."/>
        </authorList>
    </citation>
    <scope>NUCLEOTIDE SEQUENCE [LARGE SCALE GENOMIC DNA]</scope>
    <source>
        <strain evidence="2">AK93</strain>
    </source>
</reference>
<sequence length="467" mass="51914">QRTEPIRLVRRELGPDEDEPMQGADVAMLEEMLWQLGVSPSTRIRIDGYDVGSGPGPGITGQRLPEGERSVLRLGTTDGQGRASVGLMLGRFNYFSHWPLGAGDIGTERAQTFIHETVNDIVYDTLDELRKHWTHYLEAYDRSSNLPRFLYSRLENAELEAAVSVFDGQINYPRGNELEGVDPTYTVERHEQVRRYHDFERADILRAIANKEASGIQWGGTTPYRITVGGADESGSSGFNQIQNRHTYGGRALDGTHRDPVGCIPVSAYDRQGNSQVNHYDPGQNIMAIAVWLAGVQGSCGRSFRLAFRSESYSGTFHSPADTLLHSMRTGSVIEAVENGAHTDDTYELLAKAIGGYNQGAGIFDGSRSWVEWLIQPFSELGTARRTAMRYAIDIMHSPQHQLGMPYRAYIWRGGTYPEGHEQAGGEWCFAYGEREWMAGSTWEETRDAAFGDVETEPSGRMACEAG</sequence>
<feature type="non-terminal residue" evidence="1">
    <location>
        <position position="1"/>
    </location>
</feature>
<name>A0A3E0WHQ1_9GAMM</name>
<dbReference type="AlphaFoldDB" id="A0A3E0WHQ1"/>
<dbReference type="RefSeq" id="WP_220349068.1">
    <property type="nucleotide sequence ID" value="NZ_NFZV01000066.1"/>
</dbReference>
<protein>
    <submittedName>
        <fullName evidence="1">Uncharacterized protein</fullName>
    </submittedName>
</protein>
<evidence type="ECO:0000313" key="2">
    <source>
        <dbReference type="Proteomes" id="UP000256763"/>
    </source>
</evidence>
<accession>A0A3E0WHQ1</accession>
<organism evidence="1 2">
    <name type="scientific">Alkalilimnicola ehrlichii</name>
    <dbReference type="NCBI Taxonomy" id="351052"/>
    <lineage>
        <taxon>Bacteria</taxon>
        <taxon>Pseudomonadati</taxon>
        <taxon>Pseudomonadota</taxon>
        <taxon>Gammaproteobacteria</taxon>
        <taxon>Chromatiales</taxon>
        <taxon>Ectothiorhodospiraceae</taxon>
        <taxon>Alkalilimnicola</taxon>
    </lineage>
</organism>